<proteinExistence type="predicted"/>
<reference evidence="3" key="1">
    <citation type="submission" date="2022-07" db="EMBL/GenBank/DDBJ databases">
        <title>Phylogenomic reconstructions and comparative analyses of Kickxellomycotina fungi.</title>
        <authorList>
            <person name="Reynolds N.K."/>
            <person name="Stajich J.E."/>
            <person name="Barry K."/>
            <person name="Grigoriev I.V."/>
            <person name="Crous P."/>
            <person name="Smith M.E."/>
        </authorList>
    </citation>
    <scope>NUCLEOTIDE SEQUENCE</scope>
    <source>
        <strain evidence="3">NBRC 105413</strain>
    </source>
</reference>
<feature type="compositionally biased region" description="Polar residues" evidence="1">
    <location>
        <begin position="17"/>
        <end position="37"/>
    </location>
</feature>
<evidence type="ECO:0000313" key="3">
    <source>
        <dbReference type="EMBL" id="KAJ1645467.1"/>
    </source>
</evidence>
<name>A0A9W7XLZ1_9FUNG</name>
<comment type="caution">
    <text evidence="3">The sequence shown here is derived from an EMBL/GenBank/DDBJ whole genome shotgun (WGS) entry which is preliminary data.</text>
</comment>
<feature type="region of interest" description="Disordered" evidence="1">
    <location>
        <begin position="1"/>
        <end position="59"/>
    </location>
</feature>
<feature type="compositionally biased region" description="Basic and acidic residues" evidence="1">
    <location>
        <begin position="47"/>
        <end position="58"/>
    </location>
</feature>
<feature type="compositionally biased region" description="Low complexity" evidence="1">
    <location>
        <begin position="139"/>
        <end position="158"/>
    </location>
</feature>
<evidence type="ECO:0000256" key="1">
    <source>
        <dbReference type="SAM" id="MobiDB-lite"/>
    </source>
</evidence>
<protein>
    <submittedName>
        <fullName evidence="3">Interferon- developmental regulator 1</fullName>
    </submittedName>
</protein>
<accession>A0A9W7XLZ1</accession>
<dbReference type="Proteomes" id="UP001145021">
    <property type="component" value="Unassembled WGS sequence"/>
</dbReference>
<dbReference type="AlphaFoldDB" id="A0A9W7XLZ1"/>
<dbReference type="EMBL" id="JANBOH010000104">
    <property type="protein sequence ID" value="KAJ1645467.1"/>
    <property type="molecule type" value="Genomic_DNA"/>
</dbReference>
<gene>
    <name evidence="3" type="primary">IFRD1</name>
    <name evidence="3" type="ORF">LPJ64_002936</name>
</gene>
<feature type="region of interest" description="Disordered" evidence="1">
    <location>
        <begin position="120"/>
        <end position="196"/>
    </location>
</feature>
<dbReference type="InterPro" id="IPR039777">
    <property type="entry name" value="IFRD"/>
</dbReference>
<dbReference type="PANTHER" id="PTHR12354">
    <property type="entry name" value="INTERFERON-RELATED DEVELOPMENTAL REGULATOR"/>
    <property type="match status" value="1"/>
</dbReference>
<feature type="domain" description="Interferon-related developmental regulator N-terminal" evidence="2">
    <location>
        <begin position="188"/>
        <end position="471"/>
    </location>
</feature>
<evidence type="ECO:0000313" key="4">
    <source>
        <dbReference type="Proteomes" id="UP001145021"/>
    </source>
</evidence>
<dbReference type="InterPro" id="IPR007701">
    <property type="entry name" value="Interferon-rel_develop_reg_N"/>
</dbReference>
<dbReference type="PANTHER" id="PTHR12354:SF1">
    <property type="entry name" value="INTERFERON-RELATED DEVELOPMENTAL REGULATOR 1"/>
    <property type="match status" value="1"/>
</dbReference>
<evidence type="ECO:0000259" key="2">
    <source>
        <dbReference type="Pfam" id="PF05004"/>
    </source>
</evidence>
<keyword evidence="4" id="KW-1185">Reference proteome</keyword>
<sequence length="577" mass="63678">MGQAVSRSVKAKKQFQLPRTSSGLKSSMPAQPQTREQMLSEDPATAQERDSEDTKVSDNLKYFLNPKELLTPITPTNPRENTNVQALLHRREDDDIEVSGVTNRLSAQDIRKALLEYGSGSGNTAALAGKSSIDKQVLRRTPSTGAGGRSSSSAAASKRGSRQGTPRKMQSRTESANASGDEFDDTESNASDDTWVVMGDDDSKAIETGDSWQEIFDEALDSLGEKRAATREKALATVVRIMSLRYLGEELAGSRIMLLEALKKSAKSHKSDKESMLALLAIGLWFINFGMEESDEYAATETMLKAIVSDHKTGSVRAIALNALGIANFIAGVDFNDAVDIMKFISEKFFTTSATAPIALLHQAFETYGFLLTVVIDGNLQLAENTFDKVFKAHLDALAVDTVDVRVAAAQNFALMHEALSKGTLGFEFEFDRQDELVATLQAIRQESAKRHGKRDTQAQRSAMRDVLKTIDSGEAPEMRLVLGGRSVSFDCWARIVRLHSFRACLGGGLPRHFVENPLLQDIFEVEFDMSSDAFSRNEGRVVINPSSEIAKMRSKEMRKRRVVQNAYLQQLDYDYE</sequence>
<organism evidence="3 4">
    <name type="scientific">Coemansia asiatica</name>
    <dbReference type="NCBI Taxonomy" id="1052880"/>
    <lineage>
        <taxon>Eukaryota</taxon>
        <taxon>Fungi</taxon>
        <taxon>Fungi incertae sedis</taxon>
        <taxon>Zoopagomycota</taxon>
        <taxon>Kickxellomycotina</taxon>
        <taxon>Kickxellomycetes</taxon>
        <taxon>Kickxellales</taxon>
        <taxon>Kickxellaceae</taxon>
        <taxon>Coemansia</taxon>
    </lineage>
</organism>
<dbReference type="Pfam" id="PF05004">
    <property type="entry name" value="IFRD"/>
    <property type="match status" value="1"/>
</dbReference>